<keyword evidence="3" id="KW-1185">Reference proteome</keyword>
<proteinExistence type="predicted"/>
<evidence type="ECO:0000256" key="1">
    <source>
        <dbReference type="SAM" id="MobiDB-lite"/>
    </source>
</evidence>
<evidence type="ECO:0000313" key="2">
    <source>
        <dbReference type="EMBL" id="KIW68901.1"/>
    </source>
</evidence>
<accession>A0A0D2CUS5</accession>
<feature type="compositionally biased region" description="Basic and acidic residues" evidence="1">
    <location>
        <begin position="1"/>
        <end position="10"/>
    </location>
</feature>
<dbReference type="EMBL" id="KN846958">
    <property type="protein sequence ID" value="KIW68901.1"/>
    <property type="molecule type" value="Genomic_DNA"/>
</dbReference>
<dbReference type="AlphaFoldDB" id="A0A0D2CUS5"/>
<name>A0A0D2CUS5_9EURO</name>
<protein>
    <submittedName>
        <fullName evidence="2">Uncharacterized protein</fullName>
    </submittedName>
</protein>
<sequence length="143" mass="15699">MDRAKLRTEDTGGIINPQDQYSGRPIGTEAEMDKMDVDHLLPITLPLIHEQTKTTSKAFIINEQTKTTNTVLARDEQTGPTNGALDIEYHRNKASDQSKQINGPIGSTLQVRGKIVYRENESSGNARQGNGPMSVACAKGFWA</sequence>
<evidence type="ECO:0000313" key="3">
    <source>
        <dbReference type="Proteomes" id="UP000054266"/>
    </source>
</evidence>
<feature type="region of interest" description="Disordered" evidence="1">
    <location>
        <begin position="1"/>
        <end position="24"/>
    </location>
</feature>
<dbReference type="HOGENOM" id="CLU_1805934_0_0_1"/>
<dbReference type="Proteomes" id="UP000054266">
    <property type="component" value="Unassembled WGS sequence"/>
</dbReference>
<organism evidence="2 3">
    <name type="scientific">Phialophora macrospora</name>
    <dbReference type="NCBI Taxonomy" id="1851006"/>
    <lineage>
        <taxon>Eukaryota</taxon>
        <taxon>Fungi</taxon>
        <taxon>Dikarya</taxon>
        <taxon>Ascomycota</taxon>
        <taxon>Pezizomycotina</taxon>
        <taxon>Eurotiomycetes</taxon>
        <taxon>Chaetothyriomycetidae</taxon>
        <taxon>Chaetothyriales</taxon>
        <taxon>Herpotrichiellaceae</taxon>
        <taxon>Phialophora</taxon>
    </lineage>
</organism>
<reference evidence="2 3" key="1">
    <citation type="submission" date="2015-01" db="EMBL/GenBank/DDBJ databases">
        <title>The Genome Sequence of Capronia semiimmersa CBS27337.</title>
        <authorList>
            <consortium name="The Broad Institute Genomics Platform"/>
            <person name="Cuomo C."/>
            <person name="de Hoog S."/>
            <person name="Gorbushina A."/>
            <person name="Stielow B."/>
            <person name="Teixiera M."/>
            <person name="Abouelleil A."/>
            <person name="Chapman S.B."/>
            <person name="Priest M."/>
            <person name="Young S.K."/>
            <person name="Wortman J."/>
            <person name="Nusbaum C."/>
            <person name="Birren B."/>
        </authorList>
    </citation>
    <scope>NUCLEOTIDE SEQUENCE [LARGE SCALE GENOMIC DNA]</scope>
    <source>
        <strain evidence="2 3">CBS 27337</strain>
    </source>
</reference>
<gene>
    <name evidence="2" type="ORF">PV04_04815</name>
</gene>